<dbReference type="KEGG" id="aqu:105313199"/>
<evidence type="ECO:0000313" key="9">
    <source>
        <dbReference type="Proteomes" id="UP000007879"/>
    </source>
</evidence>
<evidence type="ECO:0008006" key="10">
    <source>
        <dbReference type="Google" id="ProtNLM"/>
    </source>
</evidence>
<dbReference type="EnsemblMetazoa" id="Aqu2.1.43388_001">
    <property type="protein sequence ID" value="Aqu2.1.43388_001"/>
    <property type="gene ID" value="Aqu2.1.43388"/>
</dbReference>
<protein>
    <recommendedName>
        <fullName evidence="10">U3 small nucleolar RNA-associated protein 6 homolog</fullName>
    </recommendedName>
</protein>
<dbReference type="InterPro" id="IPR055347">
    <property type="entry name" value="UTP6_N"/>
</dbReference>
<dbReference type="GO" id="GO:0034388">
    <property type="term" value="C:Pwp2p-containing subcomplex of 90S preribosome"/>
    <property type="evidence" value="ECO:0007669"/>
    <property type="project" value="TreeGrafter"/>
</dbReference>
<keyword evidence="9" id="KW-1185">Reference proteome</keyword>
<dbReference type="PANTHER" id="PTHR23271:SF1">
    <property type="entry name" value="U3 SMALL NUCLEOLAR RNA-ASSOCIATED PROTEIN 6 HOMOLOG"/>
    <property type="match status" value="1"/>
</dbReference>
<dbReference type="Proteomes" id="UP000007879">
    <property type="component" value="Unassembled WGS sequence"/>
</dbReference>
<organism evidence="8">
    <name type="scientific">Amphimedon queenslandica</name>
    <name type="common">Sponge</name>
    <dbReference type="NCBI Taxonomy" id="400682"/>
    <lineage>
        <taxon>Eukaryota</taxon>
        <taxon>Metazoa</taxon>
        <taxon>Porifera</taxon>
        <taxon>Demospongiae</taxon>
        <taxon>Heteroscleromorpha</taxon>
        <taxon>Haplosclerida</taxon>
        <taxon>Niphatidae</taxon>
        <taxon>Amphimedon</taxon>
    </lineage>
</organism>
<dbReference type="SMART" id="SM00386">
    <property type="entry name" value="HAT"/>
    <property type="match status" value="5"/>
</dbReference>
<dbReference type="SUPFAM" id="SSF48452">
    <property type="entry name" value="TPR-like"/>
    <property type="match status" value="1"/>
</dbReference>
<dbReference type="OrthoDB" id="28112at2759"/>
<sequence length="604" mass="70534">MADSVNLILERMLPHLEELQHTGIFQEDEIRDIVKKRRQMEYQLFRRPPKKEDYLKAIEFEYNLDKLRKLRKEKMGVVGMSQDGEFGIINRITSLYRRATTYFKDDISLWLNHIDHCRCTNQHTMTSKLFGKALAIHPTNVGLWIMAAKFEFEERQDTTAARVLFQEGLRTNRESEKLWLEYYRLELLAVDKLRKRKNVLILSTNEEAPSDDVMDYAISWLVYNEAIKSIPDNASFRIAFLPILVQFEETHKREQEIYDNLLADFPNSGLVHDAVAKRNWLRINNEDSLPVSKVKELERETERLYREGIENLSRAEVPEEEEEVSLWEKYILWSVERLQYWNRKKGQANESGITKLLDICSKCSSKRKLNESLAVKMVKLLQTNGLHEPAGILVKEMVILFPFSCQLWLIRLHSEILNQANFETLSDLFHEAILSVKKEVHPLATQIWQLYINQVILRHSSSLDEIESVFQSCLQSLPSASSEPILLQYLDWVYISRGIKSIRNTYKKMSKDNQQSLSICVYMKLVSYEVSEVSINNRRIVDLFEAAINKYGCTSTDLWLEYIKTVTLLGSASEVSDLYWRATKTLDGGLIAQFMSRHSCLNFS</sequence>
<dbReference type="GO" id="GO:0000462">
    <property type="term" value="P:maturation of SSU-rRNA from tricistronic rRNA transcript (SSU-rRNA, 5.8S rRNA, LSU-rRNA)"/>
    <property type="evidence" value="ECO:0007669"/>
    <property type="project" value="InterPro"/>
</dbReference>
<dbReference type="Gene3D" id="1.25.40.10">
    <property type="entry name" value="Tetratricopeptide repeat domain"/>
    <property type="match status" value="2"/>
</dbReference>
<dbReference type="PANTHER" id="PTHR23271">
    <property type="entry name" value="HEPATOCELLULAR CARCINOMA-ASSOCIATED ANTIGEN 66"/>
    <property type="match status" value="1"/>
</dbReference>
<dbReference type="GO" id="GO:0032040">
    <property type="term" value="C:small-subunit processome"/>
    <property type="evidence" value="ECO:0007669"/>
    <property type="project" value="TreeGrafter"/>
</dbReference>
<evidence type="ECO:0000256" key="3">
    <source>
        <dbReference type="ARBA" id="ARBA00022552"/>
    </source>
</evidence>
<keyword evidence="4" id="KW-0677">Repeat</keyword>
<dbReference type="InterPro" id="IPR011990">
    <property type="entry name" value="TPR-like_helical_dom_sf"/>
</dbReference>
<dbReference type="InParanoid" id="A0A1X7VVF8"/>
<dbReference type="Pfam" id="PF08640">
    <property type="entry name" value="U3_assoc_6"/>
    <property type="match status" value="1"/>
</dbReference>
<dbReference type="Pfam" id="PF24892">
    <property type="entry name" value="UTP6_C"/>
    <property type="match status" value="1"/>
</dbReference>
<dbReference type="GO" id="GO:0030515">
    <property type="term" value="F:snoRNA binding"/>
    <property type="evidence" value="ECO:0007669"/>
    <property type="project" value="InterPro"/>
</dbReference>
<evidence type="ECO:0000259" key="6">
    <source>
        <dbReference type="Pfam" id="PF08640"/>
    </source>
</evidence>
<accession>A0A1X7VVF8</accession>
<proteinExistence type="inferred from homology"/>
<gene>
    <name evidence="8" type="primary">105313199</name>
</gene>
<keyword evidence="3" id="KW-0698">rRNA processing</keyword>
<comment type="similarity">
    <text evidence="2">Belongs to the UTP6 family.</text>
</comment>
<evidence type="ECO:0000259" key="7">
    <source>
        <dbReference type="Pfam" id="PF24892"/>
    </source>
</evidence>
<evidence type="ECO:0000256" key="5">
    <source>
        <dbReference type="ARBA" id="ARBA00023242"/>
    </source>
</evidence>
<dbReference type="eggNOG" id="KOG2396">
    <property type="taxonomic scope" value="Eukaryota"/>
</dbReference>
<dbReference type="EnsemblMetazoa" id="XM_019997385.1">
    <property type="protein sequence ID" value="XP_019852944.1"/>
    <property type="gene ID" value="LOC105313199"/>
</dbReference>
<dbReference type="STRING" id="400682.A0A1X7VVF8"/>
<name>A0A1X7VVF8_AMPQE</name>
<comment type="subcellular location">
    <subcellularLocation>
        <location evidence="1">Nucleus</location>
        <location evidence="1">Nucleolus</location>
    </subcellularLocation>
</comment>
<dbReference type="AlphaFoldDB" id="A0A1X7VVF8"/>
<evidence type="ECO:0000256" key="4">
    <source>
        <dbReference type="ARBA" id="ARBA00022737"/>
    </source>
</evidence>
<evidence type="ECO:0000256" key="2">
    <source>
        <dbReference type="ARBA" id="ARBA00010734"/>
    </source>
</evidence>
<evidence type="ECO:0000256" key="1">
    <source>
        <dbReference type="ARBA" id="ARBA00004604"/>
    </source>
</evidence>
<feature type="domain" description="U3 small nucleolar RNA-associated protein 6 N-terminal" evidence="6">
    <location>
        <begin position="9"/>
        <end position="77"/>
    </location>
</feature>
<dbReference type="InterPro" id="IPR056907">
    <property type="entry name" value="UTP6_C"/>
</dbReference>
<dbReference type="InterPro" id="IPR003107">
    <property type="entry name" value="HAT"/>
</dbReference>
<reference evidence="9" key="1">
    <citation type="journal article" date="2010" name="Nature">
        <title>The Amphimedon queenslandica genome and the evolution of animal complexity.</title>
        <authorList>
            <person name="Srivastava M."/>
            <person name="Simakov O."/>
            <person name="Chapman J."/>
            <person name="Fahey B."/>
            <person name="Gauthier M.E."/>
            <person name="Mitros T."/>
            <person name="Richards G.S."/>
            <person name="Conaco C."/>
            <person name="Dacre M."/>
            <person name="Hellsten U."/>
            <person name="Larroux C."/>
            <person name="Putnam N.H."/>
            <person name="Stanke M."/>
            <person name="Adamska M."/>
            <person name="Darling A."/>
            <person name="Degnan S.M."/>
            <person name="Oakley T.H."/>
            <person name="Plachetzki D.C."/>
            <person name="Zhai Y."/>
            <person name="Adamski M."/>
            <person name="Calcino A."/>
            <person name="Cummins S.F."/>
            <person name="Goodstein D.M."/>
            <person name="Harris C."/>
            <person name="Jackson D.J."/>
            <person name="Leys S.P."/>
            <person name="Shu S."/>
            <person name="Woodcroft B.J."/>
            <person name="Vervoort M."/>
            <person name="Kosik K.S."/>
            <person name="Manning G."/>
            <person name="Degnan B.M."/>
            <person name="Rokhsar D.S."/>
        </authorList>
    </citation>
    <scope>NUCLEOTIDE SEQUENCE [LARGE SCALE GENOMIC DNA]</scope>
</reference>
<keyword evidence="5" id="KW-0539">Nucleus</keyword>
<feature type="domain" description="U3 small nucleolar RNA-associated protein 6 homolog C-terminal" evidence="7">
    <location>
        <begin position="325"/>
        <end position="586"/>
    </location>
</feature>
<reference evidence="8" key="2">
    <citation type="submission" date="2017-05" db="UniProtKB">
        <authorList>
            <consortium name="EnsemblMetazoa"/>
        </authorList>
    </citation>
    <scope>IDENTIFICATION</scope>
</reference>
<evidence type="ECO:0000313" key="8">
    <source>
        <dbReference type="EnsemblMetazoa" id="Aqu2.1.43388_001"/>
    </source>
</evidence>
<dbReference type="InterPro" id="IPR013949">
    <property type="entry name" value="Utp6"/>
</dbReference>